<dbReference type="InterPro" id="IPR043502">
    <property type="entry name" value="DNA/RNA_pol_sf"/>
</dbReference>
<dbReference type="InterPro" id="IPR050951">
    <property type="entry name" value="Retrovirus_Pol_polyprotein"/>
</dbReference>
<comment type="similarity">
    <text evidence="1">Belongs to the beta type-B retroviral polymerase family. HERV class-II K(HML-2) pol subfamily.</text>
</comment>
<gene>
    <name evidence="6" type="ORF">KC01_LOCUS28206</name>
</gene>
<reference evidence="6 7" key="1">
    <citation type="submission" date="2024-04" db="EMBL/GenBank/DDBJ databases">
        <authorList>
            <person name="Waldvogel A.-M."/>
            <person name="Schoenle A."/>
        </authorList>
    </citation>
    <scope>NUCLEOTIDE SEQUENCE [LARGE SCALE GENOMIC DNA]</scope>
</reference>
<dbReference type="Gene3D" id="3.30.420.10">
    <property type="entry name" value="Ribonuclease H-like superfamily/Ribonuclease H"/>
    <property type="match status" value="1"/>
</dbReference>
<dbReference type="EMBL" id="OZ035845">
    <property type="protein sequence ID" value="CAL1600045.1"/>
    <property type="molecule type" value="Genomic_DNA"/>
</dbReference>
<sequence>MAALEKHFVPKVNVVACRHTFRQRVQRSDETAIQYVAALRDLAASCAFETTTTEQDSTVPATFYIVEAGSPLLGLDLIKALGVSIIDGKVILNTDCANTPPAGEPEGAVHNIDTTPVQTLGCVKGFIHKVQVNNAVRPVRQKLRRLPLSIRKEVSTELTRLLQAGIIERIDASEWVSPLVAGRKRQGALRLCVDLREPNKSVVMDCYPLPHMEDLFAELSGATYYSQIDLSSAYHQLPLHPESRKLTAFITHDGLFQFTRVPFGLASAPSAFQKMMETILKDLPGVQNYLDDIIIYGASREEHDLRLQAVLNRLSEASLQINFGKSTFAKTQITFLGHVISKEGLRPSTDHLTAIAEAPAPRDMPALRSFLVCQSCDKTAKVSPAPLQPVEFPEGPFQHVAVDIVGPFERGPQDCRFNRVLKDCIQGAQAVQKPWKPTVTAMLQSYRATPHATTNESPFLLLRGRPMRTKLHILPQRDDTGRYDKVRSRVALQQAKSKKYTDKKRGAKPPKLAVGDKAMDSSSSADPPDVKTTFSQVVFTNAPRSYPPSTCVTCDYTICPSFQPHSRDWVGIFKVGWSSTKEYHTFVWAEPCLNLTGQETVTKQAVFKEYYLPKDDEFYQFCYIDNTGQVRGASTPFCFQNPGDHSLGHSSDDDLLVITTQEQVEQSVREKAEMMKEMELTRAENETLKQQLQELNVKKEQDWNALITEKNNIEEERDQLKSDFQTQKSEMDNLKARPQRKYSLDSADAAKQNEKYERALKKIKLLKEERDKQKEIDEAQKAVTAELKTKEKDFLRAQDDLELLKVDLQCSETEKQRLQHELQKLQSEIQHLQKENLGMQRKPVENGPTEDTKTVELSDELQKVKTLLAAEKEESRRQTERFQTEMSKITEQLNNVAAFSEELERKNNKFQMMLREAHELIAEKDALREQQEDMIKLDRREKEKLAKENQALKNNIAELRRGVVEPSHNVLESELDQGRPEPGEQPSVIDEEFITEEQPYEMIGNTEVTEEEELMVCSFCQERFPGITLGELELHQQSHRVCPFCTMICDDMEQRQFENHVYGHGL</sequence>
<dbReference type="CDD" id="cd01647">
    <property type="entry name" value="RT_LTR"/>
    <property type="match status" value="1"/>
</dbReference>
<dbReference type="CDD" id="cd21968">
    <property type="entry name" value="Zn-C2H2_CALCOCO2"/>
    <property type="match status" value="1"/>
</dbReference>
<evidence type="ECO:0000313" key="7">
    <source>
        <dbReference type="Proteomes" id="UP001497482"/>
    </source>
</evidence>
<dbReference type="Gene3D" id="3.30.70.270">
    <property type="match status" value="1"/>
</dbReference>
<dbReference type="InterPro" id="IPR041611">
    <property type="entry name" value="SKICH"/>
</dbReference>
<dbReference type="SUPFAM" id="SSF56672">
    <property type="entry name" value="DNA/RNA polymerases"/>
    <property type="match status" value="1"/>
</dbReference>
<evidence type="ECO:0000256" key="4">
    <source>
        <dbReference type="SAM" id="MobiDB-lite"/>
    </source>
</evidence>
<evidence type="ECO:0000256" key="3">
    <source>
        <dbReference type="SAM" id="Coils"/>
    </source>
</evidence>
<feature type="domain" description="Reverse transcriptase" evidence="5">
    <location>
        <begin position="163"/>
        <end position="340"/>
    </location>
</feature>
<dbReference type="AlphaFoldDB" id="A0AAV2LIH5"/>
<dbReference type="PROSITE" id="PS50878">
    <property type="entry name" value="RT_POL"/>
    <property type="match status" value="1"/>
</dbReference>
<organism evidence="6 7">
    <name type="scientific">Knipowitschia caucasica</name>
    <name type="common">Caucasian dwarf goby</name>
    <name type="synonym">Pomatoschistus caucasicus</name>
    <dbReference type="NCBI Taxonomy" id="637954"/>
    <lineage>
        <taxon>Eukaryota</taxon>
        <taxon>Metazoa</taxon>
        <taxon>Chordata</taxon>
        <taxon>Craniata</taxon>
        <taxon>Vertebrata</taxon>
        <taxon>Euteleostomi</taxon>
        <taxon>Actinopterygii</taxon>
        <taxon>Neopterygii</taxon>
        <taxon>Teleostei</taxon>
        <taxon>Neoteleostei</taxon>
        <taxon>Acanthomorphata</taxon>
        <taxon>Gobiaria</taxon>
        <taxon>Gobiiformes</taxon>
        <taxon>Gobioidei</taxon>
        <taxon>Gobiidae</taxon>
        <taxon>Gobiinae</taxon>
        <taxon>Knipowitschia</taxon>
    </lineage>
</organism>
<dbReference type="GO" id="GO:0006259">
    <property type="term" value="P:DNA metabolic process"/>
    <property type="evidence" value="ECO:0007669"/>
    <property type="project" value="UniProtKB-ARBA"/>
</dbReference>
<dbReference type="PANTHER" id="PTHR37984">
    <property type="entry name" value="PROTEIN CBG26694"/>
    <property type="match status" value="1"/>
</dbReference>
<keyword evidence="7" id="KW-1185">Reference proteome</keyword>
<dbReference type="Pfam" id="PF17751">
    <property type="entry name" value="SKICH"/>
    <property type="match status" value="1"/>
</dbReference>
<evidence type="ECO:0000259" key="5">
    <source>
        <dbReference type="PROSITE" id="PS50878"/>
    </source>
</evidence>
<evidence type="ECO:0000256" key="1">
    <source>
        <dbReference type="ARBA" id="ARBA00010879"/>
    </source>
</evidence>
<protein>
    <recommendedName>
        <fullName evidence="2">ribonuclease H</fullName>
        <ecNumber evidence="2">3.1.26.4</ecNumber>
    </recommendedName>
</protein>
<dbReference type="Gene3D" id="3.10.10.10">
    <property type="entry name" value="HIV Type 1 Reverse Transcriptase, subunit A, domain 1"/>
    <property type="match status" value="1"/>
</dbReference>
<evidence type="ECO:0000313" key="6">
    <source>
        <dbReference type="EMBL" id="CAL1600045.1"/>
    </source>
</evidence>
<name>A0AAV2LIH5_KNICA</name>
<keyword evidence="3" id="KW-0175">Coiled coil</keyword>
<dbReference type="Gene3D" id="2.60.40.2840">
    <property type="match status" value="1"/>
</dbReference>
<accession>A0AAV2LIH5</accession>
<feature type="coiled-coil region" evidence="3">
    <location>
        <begin position="664"/>
        <end position="962"/>
    </location>
</feature>
<dbReference type="InterPro" id="IPR000477">
    <property type="entry name" value="RT_dom"/>
</dbReference>
<dbReference type="GO" id="GO:0004523">
    <property type="term" value="F:RNA-DNA hybrid ribonuclease activity"/>
    <property type="evidence" value="ECO:0007669"/>
    <property type="project" value="UniProtKB-EC"/>
</dbReference>
<dbReference type="EC" id="3.1.26.4" evidence="2"/>
<dbReference type="InterPro" id="IPR036397">
    <property type="entry name" value="RNaseH_sf"/>
</dbReference>
<dbReference type="Proteomes" id="UP001497482">
    <property type="component" value="Chromosome 23"/>
</dbReference>
<dbReference type="Pfam" id="PF00078">
    <property type="entry name" value="RVT_1"/>
    <property type="match status" value="1"/>
</dbReference>
<feature type="region of interest" description="Disordered" evidence="4">
    <location>
        <begin position="493"/>
        <end position="530"/>
    </location>
</feature>
<evidence type="ECO:0000256" key="2">
    <source>
        <dbReference type="ARBA" id="ARBA00012180"/>
    </source>
</evidence>
<dbReference type="GO" id="GO:0003676">
    <property type="term" value="F:nucleic acid binding"/>
    <property type="evidence" value="ECO:0007669"/>
    <property type="project" value="InterPro"/>
</dbReference>
<dbReference type="InterPro" id="IPR043128">
    <property type="entry name" value="Rev_trsase/Diguanyl_cyclase"/>
</dbReference>
<dbReference type="PANTHER" id="PTHR37984:SF15">
    <property type="entry name" value="INTEGRASE CATALYTIC DOMAIN-CONTAINING PROTEIN"/>
    <property type="match status" value="1"/>
</dbReference>
<proteinExistence type="inferred from homology"/>